<accession>A0A5N5I8S9</accession>
<name>A0A5N5I8S9_9ROSA</name>
<dbReference type="Proteomes" id="UP000327157">
    <property type="component" value="Chromosome 5"/>
</dbReference>
<keyword evidence="3" id="KW-1185">Reference proteome</keyword>
<evidence type="ECO:0000313" key="3">
    <source>
        <dbReference type="Proteomes" id="UP000327157"/>
    </source>
</evidence>
<comment type="caution">
    <text evidence="2">The sequence shown here is derived from an EMBL/GenBank/DDBJ whole genome shotgun (WGS) entry which is preliminary data.</text>
</comment>
<protein>
    <submittedName>
        <fullName evidence="2">Non-canonical poly(A) RNA polymerase PAPD7</fullName>
    </submittedName>
</protein>
<organism evidence="2 3">
    <name type="scientific">Pyrus ussuriensis x Pyrus communis</name>
    <dbReference type="NCBI Taxonomy" id="2448454"/>
    <lineage>
        <taxon>Eukaryota</taxon>
        <taxon>Viridiplantae</taxon>
        <taxon>Streptophyta</taxon>
        <taxon>Embryophyta</taxon>
        <taxon>Tracheophyta</taxon>
        <taxon>Spermatophyta</taxon>
        <taxon>Magnoliopsida</taxon>
        <taxon>eudicotyledons</taxon>
        <taxon>Gunneridae</taxon>
        <taxon>Pentapetalae</taxon>
        <taxon>rosids</taxon>
        <taxon>fabids</taxon>
        <taxon>Rosales</taxon>
        <taxon>Rosaceae</taxon>
        <taxon>Amygdaloideae</taxon>
        <taxon>Maleae</taxon>
        <taxon>Pyrus</taxon>
    </lineage>
</organism>
<evidence type="ECO:0000313" key="2">
    <source>
        <dbReference type="EMBL" id="KAB2635627.1"/>
    </source>
</evidence>
<dbReference type="EMBL" id="SMOL01000004">
    <property type="protein sequence ID" value="KAB2635627.1"/>
    <property type="molecule type" value="Genomic_DNA"/>
</dbReference>
<dbReference type="AlphaFoldDB" id="A0A5N5I8S9"/>
<reference evidence="2 3" key="3">
    <citation type="submission" date="2019-11" db="EMBL/GenBank/DDBJ databases">
        <title>A de novo genome assembly of a pear dwarfing rootstock.</title>
        <authorList>
            <person name="Wang F."/>
            <person name="Wang J."/>
            <person name="Li S."/>
            <person name="Zhang Y."/>
            <person name="Fang M."/>
            <person name="Ma L."/>
            <person name="Zhao Y."/>
            <person name="Jiang S."/>
        </authorList>
    </citation>
    <scope>NUCLEOTIDE SEQUENCE [LARGE SCALE GENOMIC DNA]</scope>
    <source>
        <strain evidence="2">S2</strain>
        <tissue evidence="2">Leaf</tissue>
    </source>
</reference>
<gene>
    <name evidence="2" type="ORF">D8674_026161</name>
</gene>
<proteinExistence type="predicted"/>
<evidence type="ECO:0000256" key="1">
    <source>
        <dbReference type="SAM" id="MobiDB-lite"/>
    </source>
</evidence>
<reference evidence="3" key="2">
    <citation type="submission" date="2019-10" db="EMBL/GenBank/DDBJ databases">
        <title>A de novo genome assembly of a pear dwarfing rootstock.</title>
        <authorList>
            <person name="Wang F."/>
            <person name="Wang J."/>
            <person name="Li S."/>
            <person name="Zhang Y."/>
            <person name="Fang M."/>
            <person name="Ma L."/>
            <person name="Zhao Y."/>
            <person name="Jiang S."/>
        </authorList>
    </citation>
    <scope>NUCLEOTIDE SEQUENCE [LARGE SCALE GENOMIC DNA]</scope>
</reference>
<feature type="region of interest" description="Disordered" evidence="1">
    <location>
        <begin position="20"/>
        <end position="86"/>
    </location>
</feature>
<feature type="compositionally biased region" description="Basic and acidic residues" evidence="1">
    <location>
        <begin position="53"/>
        <end position="70"/>
    </location>
</feature>
<sequence>MNASFFNFDLVAFEIGELPGNWQLDDEDYPLPRGHDSATGDSGQPSGNKKKSSFKEKSSKKGKENGERHSQYSANSFGPYGGAWTR</sequence>
<reference evidence="2 3" key="1">
    <citation type="submission" date="2019-09" db="EMBL/GenBank/DDBJ databases">
        <authorList>
            <person name="Ou C."/>
        </authorList>
    </citation>
    <scope>NUCLEOTIDE SEQUENCE [LARGE SCALE GENOMIC DNA]</scope>
    <source>
        <strain evidence="2">S2</strain>
        <tissue evidence="2">Leaf</tissue>
    </source>
</reference>